<keyword evidence="2" id="KW-0732">Signal</keyword>
<sequence>MRFALFSFLLALLAAYAMAAAPLKSVIISYPNETPPHIVDQAMDAIREAGGQITHTYNIIKGFACHAPAAVLEQVQAWGNEYNALIEEDQIVTTNNNNKKQ</sequence>
<evidence type="ECO:0000313" key="3">
    <source>
        <dbReference type="EMBL" id="KAF2180252.1"/>
    </source>
</evidence>
<organism evidence="3 4">
    <name type="scientific">Zopfia rhizophila CBS 207.26</name>
    <dbReference type="NCBI Taxonomy" id="1314779"/>
    <lineage>
        <taxon>Eukaryota</taxon>
        <taxon>Fungi</taxon>
        <taxon>Dikarya</taxon>
        <taxon>Ascomycota</taxon>
        <taxon>Pezizomycotina</taxon>
        <taxon>Dothideomycetes</taxon>
        <taxon>Dothideomycetes incertae sedis</taxon>
        <taxon>Zopfiaceae</taxon>
        <taxon>Zopfia</taxon>
    </lineage>
</organism>
<name>A0A6A6DPF9_9PEZI</name>
<keyword evidence="4" id="KW-1185">Reference proteome</keyword>
<proteinExistence type="inferred from homology"/>
<dbReference type="InterPro" id="IPR052471">
    <property type="entry name" value="PBI_I9"/>
</dbReference>
<reference evidence="3" key="1">
    <citation type="journal article" date="2020" name="Stud. Mycol.">
        <title>101 Dothideomycetes genomes: a test case for predicting lifestyles and emergence of pathogens.</title>
        <authorList>
            <person name="Haridas S."/>
            <person name="Albert R."/>
            <person name="Binder M."/>
            <person name="Bloem J."/>
            <person name="Labutti K."/>
            <person name="Salamov A."/>
            <person name="Andreopoulos B."/>
            <person name="Baker S."/>
            <person name="Barry K."/>
            <person name="Bills G."/>
            <person name="Bluhm B."/>
            <person name="Cannon C."/>
            <person name="Castanera R."/>
            <person name="Culley D."/>
            <person name="Daum C."/>
            <person name="Ezra D."/>
            <person name="Gonzalez J."/>
            <person name="Henrissat B."/>
            <person name="Kuo A."/>
            <person name="Liang C."/>
            <person name="Lipzen A."/>
            <person name="Lutzoni F."/>
            <person name="Magnuson J."/>
            <person name="Mondo S."/>
            <person name="Nolan M."/>
            <person name="Ohm R."/>
            <person name="Pangilinan J."/>
            <person name="Park H.-J."/>
            <person name="Ramirez L."/>
            <person name="Alfaro M."/>
            <person name="Sun H."/>
            <person name="Tritt A."/>
            <person name="Yoshinaga Y."/>
            <person name="Zwiers L.-H."/>
            <person name="Turgeon B."/>
            <person name="Goodwin S."/>
            <person name="Spatafora J."/>
            <person name="Crous P."/>
            <person name="Grigoriev I."/>
        </authorList>
    </citation>
    <scope>NUCLEOTIDE SEQUENCE</scope>
    <source>
        <strain evidence="3">CBS 207.26</strain>
    </source>
</reference>
<comment type="similarity">
    <text evidence="1">Belongs to the protease inhibitor I9 family.</text>
</comment>
<dbReference type="AlphaFoldDB" id="A0A6A6DPF9"/>
<accession>A0A6A6DPF9</accession>
<gene>
    <name evidence="3" type="ORF">K469DRAFT_715502</name>
</gene>
<dbReference type="OrthoDB" id="3888684at2759"/>
<evidence type="ECO:0008006" key="5">
    <source>
        <dbReference type="Google" id="ProtNLM"/>
    </source>
</evidence>
<dbReference type="Proteomes" id="UP000800200">
    <property type="component" value="Unassembled WGS sequence"/>
</dbReference>
<dbReference type="PANTHER" id="PTHR28288">
    <property type="entry name" value="PROTEASE B INHIBITOR 2"/>
    <property type="match status" value="1"/>
</dbReference>
<dbReference type="GO" id="GO:0004866">
    <property type="term" value="F:endopeptidase inhibitor activity"/>
    <property type="evidence" value="ECO:0007669"/>
    <property type="project" value="TreeGrafter"/>
</dbReference>
<dbReference type="InterPro" id="IPR037045">
    <property type="entry name" value="S8pro/Inhibitor_I9_sf"/>
</dbReference>
<evidence type="ECO:0000313" key="4">
    <source>
        <dbReference type="Proteomes" id="UP000800200"/>
    </source>
</evidence>
<dbReference type="PANTHER" id="PTHR28288:SF1">
    <property type="entry name" value="INHIBITOR I9 DOMAIN-CONTAINING PROTEIN"/>
    <property type="match status" value="1"/>
</dbReference>
<protein>
    <recommendedName>
        <fullName evidence="5">Inhibitor I9 domain-containing protein</fullName>
    </recommendedName>
</protein>
<evidence type="ECO:0000256" key="2">
    <source>
        <dbReference type="SAM" id="SignalP"/>
    </source>
</evidence>
<dbReference type="EMBL" id="ML994659">
    <property type="protein sequence ID" value="KAF2180252.1"/>
    <property type="molecule type" value="Genomic_DNA"/>
</dbReference>
<dbReference type="Gene3D" id="3.30.70.80">
    <property type="entry name" value="Peptidase S8 propeptide/proteinase inhibitor I9"/>
    <property type="match status" value="1"/>
</dbReference>
<feature type="signal peptide" evidence="2">
    <location>
        <begin position="1"/>
        <end position="19"/>
    </location>
</feature>
<feature type="chain" id="PRO_5025641040" description="Inhibitor I9 domain-containing protein" evidence="2">
    <location>
        <begin position="20"/>
        <end position="101"/>
    </location>
</feature>
<dbReference type="SUPFAM" id="SSF54897">
    <property type="entry name" value="Protease propeptides/inhibitors"/>
    <property type="match status" value="1"/>
</dbReference>
<dbReference type="GO" id="GO:0042144">
    <property type="term" value="P:vacuole fusion, non-autophagic"/>
    <property type="evidence" value="ECO:0007669"/>
    <property type="project" value="TreeGrafter"/>
</dbReference>
<evidence type="ECO:0000256" key="1">
    <source>
        <dbReference type="ARBA" id="ARBA00038069"/>
    </source>
</evidence>